<evidence type="ECO:0000313" key="2">
    <source>
        <dbReference type="EMBL" id="MDQ0366839.1"/>
    </source>
</evidence>
<feature type="coiled-coil region" evidence="1">
    <location>
        <begin position="411"/>
        <end position="470"/>
    </location>
</feature>
<evidence type="ECO:0000256" key="1">
    <source>
        <dbReference type="SAM" id="Coils"/>
    </source>
</evidence>
<dbReference type="Gene3D" id="3.40.50.300">
    <property type="entry name" value="P-loop containing nucleotide triphosphate hydrolases"/>
    <property type="match status" value="2"/>
</dbReference>
<sequence length="663" mass="71115">MTSGDASQDLPDRIAAAAGVARKRVLEVFQEFGFPLATSAALPRRLSVHRLRISGERTVEPQGPFDTTLTFNDGLTALVAHNLKGKTSVLELITWCLRGTHRDDLQGVVKSWISELDCDALVAGRALGFRLTMDHGEIYGARILSAPALDALKGVRAAKPAEGVTEVVAVHDAAAYGDAVAGLMLDLLNLGRLENASAQAASGKATHGWPTYFGALYLPAGGDRALLGDVVMGGLAGRLLQVFLDLPSAALLTRVKATRDARAASTKMQSADSARLWAQQAHLFEQATRQLEEAQTRLRQLTDDREPVESVTALAGAVTRLGSDLLTVEQNLRSASELHVTVRQQRQADEKTVNDVRESAFARAFFHSLDLVACPRCESPVTKARQTAERETHACAVCTSSVAVDESGSDREQVEREAQARLAASQRAEREAHVQLGIAARQADAVRAALTDAEQRLRLAEQAAEAGERAELTGTIARLEGVLSVVQPPPRVPTSLDDVDRVLDAAVSLLEADGTRASESLFAALNKAIVETAHRFGMRDLYEVKIDRAARLQVFKVGGPREWFGKQASGERLRLRIAVVVALIRVGTEYGLATHPGLLLIDSPKAEEVQETDATALFAELEQLASEIPGLQVVLTTIDEALAEKVLTSSNIIAPGAPGGPLW</sequence>
<dbReference type="Proteomes" id="UP001240236">
    <property type="component" value="Unassembled WGS sequence"/>
</dbReference>
<gene>
    <name evidence="2" type="ORF">J2S42_003508</name>
</gene>
<dbReference type="InterPro" id="IPR027417">
    <property type="entry name" value="P-loop_NTPase"/>
</dbReference>
<dbReference type="RefSeq" id="WP_307240454.1">
    <property type="nucleotide sequence ID" value="NZ_JAUSUZ010000001.1"/>
</dbReference>
<accession>A0AAE3W142</accession>
<reference evidence="2 3" key="1">
    <citation type="submission" date="2023-07" db="EMBL/GenBank/DDBJ databases">
        <title>Sequencing the genomes of 1000 actinobacteria strains.</title>
        <authorList>
            <person name="Klenk H.-P."/>
        </authorList>
    </citation>
    <scope>NUCLEOTIDE SEQUENCE [LARGE SCALE GENOMIC DNA]</scope>
    <source>
        <strain evidence="2 3">DSM 44709</strain>
    </source>
</reference>
<proteinExistence type="predicted"/>
<keyword evidence="1" id="KW-0175">Coiled coil</keyword>
<keyword evidence="3" id="KW-1185">Reference proteome</keyword>
<comment type="caution">
    <text evidence="2">The sequence shown here is derived from an EMBL/GenBank/DDBJ whole genome shotgun (WGS) entry which is preliminary data.</text>
</comment>
<evidence type="ECO:0008006" key="4">
    <source>
        <dbReference type="Google" id="ProtNLM"/>
    </source>
</evidence>
<name>A0AAE3W142_9ACTN</name>
<protein>
    <recommendedName>
        <fullName evidence="4">Large ATP-binding protein</fullName>
    </recommendedName>
</protein>
<dbReference type="EMBL" id="JAUSUZ010000001">
    <property type="protein sequence ID" value="MDQ0366839.1"/>
    <property type="molecule type" value="Genomic_DNA"/>
</dbReference>
<evidence type="ECO:0000313" key="3">
    <source>
        <dbReference type="Proteomes" id="UP001240236"/>
    </source>
</evidence>
<organism evidence="2 3">
    <name type="scientific">Catenuloplanes indicus</name>
    <dbReference type="NCBI Taxonomy" id="137267"/>
    <lineage>
        <taxon>Bacteria</taxon>
        <taxon>Bacillati</taxon>
        <taxon>Actinomycetota</taxon>
        <taxon>Actinomycetes</taxon>
        <taxon>Micromonosporales</taxon>
        <taxon>Micromonosporaceae</taxon>
        <taxon>Catenuloplanes</taxon>
    </lineage>
</organism>
<dbReference type="AlphaFoldDB" id="A0AAE3W142"/>
<dbReference type="SUPFAM" id="SSF52540">
    <property type="entry name" value="P-loop containing nucleoside triphosphate hydrolases"/>
    <property type="match status" value="1"/>
</dbReference>